<dbReference type="GO" id="GO:0046839">
    <property type="term" value="P:phospholipid dephosphorylation"/>
    <property type="evidence" value="ECO:0007669"/>
    <property type="project" value="TreeGrafter"/>
</dbReference>
<organism evidence="8 9">
    <name type="scientific">Cimex lectularius</name>
    <name type="common">Bed bug</name>
    <name type="synonym">Acanthia lectularia</name>
    <dbReference type="NCBI Taxonomy" id="79782"/>
    <lineage>
        <taxon>Eukaryota</taxon>
        <taxon>Metazoa</taxon>
        <taxon>Ecdysozoa</taxon>
        <taxon>Arthropoda</taxon>
        <taxon>Hexapoda</taxon>
        <taxon>Insecta</taxon>
        <taxon>Pterygota</taxon>
        <taxon>Neoptera</taxon>
        <taxon>Paraneoptera</taxon>
        <taxon>Hemiptera</taxon>
        <taxon>Heteroptera</taxon>
        <taxon>Panheteroptera</taxon>
        <taxon>Cimicomorpha</taxon>
        <taxon>Cimicidae</taxon>
        <taxon>Cimex</taxon>
    </lineage>
</organism>
<evidence type="ECO:0000256" key="4">
    <source>
        <dbReference type="ARBA" id="ARBA00022989"/>
    </source>
</evidence>
<evidence type="ECO:0000256" key="6">
    <source>
        <dbReference type="SAM" id="Phobius"/>
    </source>
</evidence>
<evidence type="ECO:0000313" key="8">
    <source>
        <dbReference type="EnsemblMetazoa" id="XP_014243647.1"/>
    </source>
</evidence>
<dbReference type="Gene3D" id="1.20.144.10">
    <property type="entry name" value="Phosphatidic acid phosphatase type 2/haloperoxidase"/>
    <property type="match status" value="1"/>
</dbReference>
<sequence length="296" mass="33488">MEKGRPLDLILYVIITATVITVLVLIEYGVVPLLRPLGFMCGDPKLSHKFAGDTVSPKLLISVTAASPLVIVLLTEWWCSKSGPHRSWVKQSLIWYMDFLAGFLLLTTVIVICKCMVGEPRPHFLDTCQPKEAINCSQKFVTNFNCQNKNASQYFISDASKSFPSGHAAFSFYLFIFVAWFLQTRLHRVQPIVLIWLQTICFLWASFCALSRITDHRHHWWDVLAGALLGTFIGVCSVKSFCCGFRTEMNHSITTNKDGKSNEPMKFATVGERNVSTRWLLEKNSNYSTENVSSIM</sequence>
<dbReference type="PANTHER" id="PTHR10165:SF103">
    <property type="entry name" value="PHOSPHOLIPID PHOSPHATASE HOMOLOG 1.2 HOMOLOG"/>
    <property type="match status" value="1"/>
</dbReference>
<dbReference type="AlphaFoldDB" id="A0A8I6RGV3"/>
<dbReference type="PANTHER" id="PTHR10165">
    <property type="entry name" value="LIPID PHOSPHATE PHOSPHATASE"/>
    <property type="match status" value="1"/>
</dbReference>
<evidence type="ECO:0000256" key="2">
    <source>
        <dbReference type="ARBA" id="ARBA00008816"/>
    </source>
</evidence>
<accession>A0A8I6RGV3</accession>
<dbReference type="RefSeq" id="XP_014243647.1">
    <property type="nucleotide sequence ID" value="XM_014388161.2"/>
</dbReference>
<dbReference type="GO" id="GO:0006644">
    <property type="term" value="P:phospholipid metabolic process"/>
    <property type="evidence" value="ECO:0007669"/>
    <property type="project" value="InterPro"/>
</dbReference>
<feature type="transmembrane region" description="Helical" evidence="6">
    <location>
        <begin position="9"/>
        <end position="30"/>
    </location>
</feature>
<dbReference type="SMART" id="SM00014">
    <property type="entry name" value="acidPPc"/>
    <property type="match status" value="1"/>
</dbReference>
<proteinExistence type="inferred from homology"/>
<comment type="subcellular location">
    <subcellularLocation>
        <location evidence="1">Membrane</location>
        <topology evidence="1">Multi-pass membrane protein</topology>
    </subcellularLocation>
</comment>
<dbReference type="KEGG" id="clec:106663357"/>
<name>A0A8I6RGV3_CIMLE</name>
<keyword evidence="3 6" id="KW-0812">Transmembrane</keyword>
<dbReference type="GO" id="GO:0005886">
    <property type="term" value="C:plasma membrane"/>
    <property type="evidence" value="ECO:0007669"/>
    <property type="project" value="TreeGrafter"/>
</dbReference>
<comment type="similarity">
    <text evidence="2">Belongs to the PA-phosphatase related phosphoesterase family.</text>
</comment>
<evidence type="ECO:0000313" key="9">
    <source>
        <dbReference type="Proteomes" id="UP000494040"/>
    </source>
</evidence>
<dbReference type="EnsemblMetazoa" id="XM_014388161.2">
    <property type="protein sequence ID" value="XP_014243647.1"/>
    <property type="gene ID" value="LOC106663357"/>
</dbReference>
<dbReference type="GO" id="GO:0008195">
    <property type="term" value="F:phosphatidate phosphatase activity"/>
    <property type="evidence" value="ECO:0007669"/>
    <property type="project" value="TreeGrafter"/>
</dbReference>
<dbReference type="Proteomes" id="UP000494040">
    <property type="component" value="Unassembled WGS sequence"/>
</dbReference>
<feature type="domain" description="Phosphatidic acid phosphatase type 2/haloperoxidase" evidence="7">
    <location>
        <begin position="96"/>
        <end position="238"/>
    </location>
</feature>
<evidence type="ECO:0000256" key="1">
    <source>
        <dbReference type="ARBA" id="ARBA00004141"/>
    </source>
</evidence>
<dbReference type="InterPro" id="IPR036938">
    <property type="entry name" value="PAP2/HPO_sf"/>
</dbReference>
<dbReference type="OrthoDB" id="8907274at2759"/>
<evidence type="ECO:0000259" key="7">
    <source>
        <dbReference type="SMART" id="SM00014"/>
    </source>
</evidence>
<keyword evidence="5 6" id="KW-0472">Membrane</keyword>
<dbReference type="OMA" id="DKARTCN"/>
<evidence type="ECO:0000256" key="5">
    <source>
        <dbReference type="ARBA" id="ARBA00023136"/>
    </source>
</evidence>
<dbReference type="InterPro" id="IPR043216">
    <property type="entry name" value="PAP-like"/>
</dbReference>
<dbReference type="GeneID" id="106663357"/>
<reference evidence="8" key="1">
    <citation type="submission" date="2022-01" db="UniProtKB">
        <authorList>
            <consortium name="EnsemblMetazoa"/>
        </authorList>
    </citation>
    <scope>IDENTIFICATION</scope>
</reference>
<dbReference type="GO" id="GO:0007165">
    <property type="term" value="P:signal transduction"/>
    <property type="evidence" value="ECO:0007669"/>
    <property type="project" value="TreeGrafter"/>
</dbReference>
<feature type="transmembrane region" description="Helical" evidence="6">
    <location>
        <begin position="194"/>
        <end position="214"/>
    </location>
</feature>
<protein>
    <recommendedName>
        <fullName evidence="7">Phosphatidic acid phosphatase type 2/haloperoxidase domain-containing protein</fullName>
    </recommendedName>
</protein>
<feature type="transmembrane region" description="Helical" evidence="6">
    <location>
        <begin position="92"/>
        <end position="112"/>
    </location>
</feature>
<evidence type="ECO:0000256" key="3">
    <source>
        <dbReference type="ARBA" id="ARBA00022692"/>
    </source>
</evidence>
<feature type="transmembrane region" description="Helical" evidence="6">
    <location>
        <begin position="59"/>
        <end position="80"/>
    </location>
</feature>
<keyword evidence="9" id="KW-1185">Reference proteome</keyword>
<feature type="transmembrane region" description="Helical" evidence="6">
    <location>
        <begin position="163"/>
        <end position="182"/>
    </location>
</feature>
<dbReference type="Pfam" id="PF01569">
    <property type="entry name" value="PAP2"/>
    <property type="match status" value="1"/>
</dbReference>
<dbReference type="SUPFAM" id="SSF48317">
    <property type="entry name" value="Acid phosphatase/Vanadium-dependent haloperoxidase"/>
    <property type="match status" value="1"/>
</dbReference>
<keyword evidence="4 6" id="KW-1133">Transmembrane helix</keyword>
<dbReference type="InterPro" id="IPR000326">
    <property type="entry name" value="PAP2/HPO"/>
</dbReference>
<feature type="transmembrane region" description="Helical" evidence="6">
    <location>
        <begin position="220"/>
        <end position="242"/>
    </location>
</feature>